<dbReference type="AlphaFoldDB" id="A0A158EDR0"/>
<accession>A0A158EDR0</accession>
<dbReference type="EMBL" id="FCOX02000065">
    <property type="protein sequence ID" value="SAL04536.1"/>
    <property type="molecule type" value="Genomic_DNA"/>
</dbReference>
<comment type="caution">
    <text evidence="1">The sequence shown here is derived from an EMBL/GenBank/DDBJ whole genome shotgun (WGS) entry which is preliminary data.</text>
</comment>
<dbReference type="SUPFAM" id="SSF88723">
    <property type="entry name" value="PIN domain-like"/>
    <property type="match status" value="1"/>
</dbReference>
<dbReference type="Gene3D" id="3.40.50.1010">
    <property type="entry name" value="5'-nuclease"/>
    <property type="match status" value="1"/>
</dbReference>
<protein>
    <submittedName>
        <fullName evidence="1">Uncharacterized protein</fullName>
    </submittedName>
</protein>
<proteinExistence type="predicted"/>
<gene>
    <name evidence="1" type="ORF">AWB78_07015</name>
</gene>
<dbReference type="Proteomes" id="UP000071859">
    <property type="component" value="Unassembled WGS sequence"/>
</dbReference>
<evidence type="ECO:0000313" key="2">
    <source>
        <dbReference type="Proteomes" id="UP000071859"/>
    </source>
</evidence>
<evidence type="ECO:0000313" key="1">
    <source>
        <dbReference type="EMBL" id="SAL04536.1"/>
    </source>
</evidence>
<sequence length="75" mass="8354">MIVLDTNVLSELLRPAPEQRVLMWLANQASSALFTTTVTRGRFFTEFGYCRLVPAVRVSGMRPGSSSVRTFPVGY</sequence>
<name>A0A158EDR0_9BURK</name>
<reference evidence="1" key="1">
    <citation type="submission" date="2016-01" db="EMBL/GenBank/DDBJ databases">
        <authorList>
            <person name="Peeters C."/>
        </authorList>
    </citation>
    <scope>NUCLEOTIDE SEQUENCE</scope>
    <source>
        <strain evidence="1">LMG 29321</strain>
    </source>
</reference>
<keyword evidence="2" id="KW-1185">Reference proteome</keyword>
<organism evidence="1 2">
    <name type="scientific">Caballeronia calidae</name>
    <dbReference type="NCBI Taxonomy" id="1777139"/>
    <lineage>
        <taxon>Bacteria</taxon>
        <taxon>Pseudomonadati</taxon>
        <taxon>Pseudomonadota</taxon>
        <taxon>Betaproteobacteria</taxon>
        <taxon>Burkholderiales</taxon>
        <taxon>Burkholderiaceae</taxon>
        <taxon>Caballeronia</taxon>
    </lineage>
</organism>
<dbReference type="InterPro" id="IPR029060">
    <property type="entry name" value="PIN-like_dom_sf"/>
</dbReference>